<feature type="compositionally biased region" description="Basic and acidic residues" evidence="1">
    <location>
        <begin position="303"/>
        <end position="321"/>
    </location>
</feature>
<organism evidence="3 4">
    <name type="scientific">Bifidobacterium pseudolongum</name>
    <dbReference type="NCBI Taxonomy" id="1694"/>
    <lineage>
        <taxon>Bacteria</taxon>
        <taxon>Bacillati</taxon>
        <taxon>Actinomycetota</taxon>
        <taxon>Actinomycetes</taxon>
        <taxon>Bifidobacteriales</taxon>
        <taxon>Bifidobacteriaceae</taxon>
        <taxon>Bifidobacterium</taxon>
    </lineage>
</organism>
<sequence length="386" mass="40645">MSTHDDAWDEHDDPWVIQPMLTPSYGAPRQQAAADTMPVPVVPRDDGNGSGRATRFVADTASHDDDAPGGVMGLEAVCEPDTSHTARMPRGVVASVVGLALVTAGCIGAWVWHERTEAAHVRTAASACRVAVRERGQAADRLRVALDSDDTETAAALGKDEIMDADTALPGALKKLLDTTPSSTVFSCSTSDTAALDGLVARARADRDAWMRAARDIESTSTALLASNHARVLADARARVGKARDTGRALLGSSRGKVADESVRTKLSALLGKHVDDGDTAALEQHAKAIDAACGTVRASVTQREHDEQERARRQVEHDRASGAQAPQETGGRQNVPVPQPAPVQPRVPQTAEPVQPAVPDGTDRPVWSVPGPETDGALHDTDPGL</sequence>
<name>A0A4S4F435_9BIFI</name>
<protein>
    <submittedName>
        <fullName evidence="3">Uncharacterized protein</fullName>
    </submittedName>
</protein>
<keyword evidence="2" id="KW-1133">Transmembrane helix</keyword>
<feature type="compositionally biased region" description="Basic and acidic residues" evidence="1">
    <location>
        <begin position="377"/>
        <end position="386"/>
    </location>
</feature>
<evidence type="ECO:0000256" key="1">
    <source>
        <dbReference type="SAM" id="MobiDB-lite"/>
    </source>
</evidence>
<proteinExistence type="predicted"/>
<evidence type="ECO:0000313" key="4">
    <source>
        <dbReference type="Proteomes" id="UP000306798"/>
    </source>
</evidence>
<accession>A0A4S4F435</accession>
<dbReference type="AlphaFoldDB" id="A0A4S4F435"/>
<dbReference type="Proteomes" id="UP000306798">
    <property type="component" value="Unassembled WGS sequence"/>
</dbReference>
<reference evidence="3 4" key="1">
    <citation type="submission" date="2019-04" db="EMBL/GenBank/DDBJ databases">
        <title>Microbes associate with the intestines of laboratory mice.</title>
        <authorList>
            <person name="Navarre W."/>
            <person name="Wong E."/>
            <person name="Huang K.C."/>
            <person name="Tropini C."/>
            <person name="Ng K."/>
            <person name="Yu B."/>
        </authorList>
    </citation>
    <scope>NUCLEOTIDE SEQUENCE [LARGE SCALE GENOMIC DNA]</scope>
    <source>
        <strain evidence="3 4">NM87_A27A</strain>
    </source>
</reference>
<dbReference type="RefSeq" id="WP_136511648.1">
    <property type="nucleotide sequence ID" value="NZ_CP071805.1"/>
</dbReference>
<feature type="transmembrane region" description="Helical" evidence="2">
    <location>
        <begin position="92"/>
        <end position="112"/>
    </location>
</feature>
<evidence type="ECO:0000256" key="2">
    <source>
        <dbReference type="SAM" id="Phobius"/>
    </source>
</evidence>
<gene>
    <name evidence="3" type="ORF">E5991_08370</name>
</gene>
<keyword evidence="2" id="KW-0472">Membrane</keyword>
<feature type="region of interest" description="Disordered" evidence="1">
    <location>
        <begin position="300"/>
        <end position="386"/>
    </location>
</feature>
<comment type="caution">
    <text evidence="3">The sequence shown here is derived from an EMBL/GenBank/DDBJ whole genome shotgun (WGS) entry which is preliminary data.</text>
</comment>
<dbReference type="EMBL" id="SSTF01000028">
    <property type="protein sequence ID" value="THG24391.1"/>
    <property type="molecule type" value="Genomic_DNA"/>
</dbReference>
<keyword evidence="2" id="KW-0812">Transmembrane</keyword>
<evidence type="ECO:0000313" key="3">
    <source>
        <dbReference type="EMBL" id="THG24391.1"/>
    </source>
</evidence>